<sequence>MRTPEDFLSAVLPWGVLSLHRSGSGSLARKVSYITLLEMEEHLKSYGASGFYQIFCPCQCYEPINPAKSTMLFWLVEVKEKLPLSKTRGHQQGEGDSVEQDGWRKKGVVETEWGATGSEVVI</sequence>
<protein>
    <submittedName>
        <fullName evidence="2">Uncharacterized protein</fullName>
    </submittedName>
</protein>
<keyword evidence="3" id="KW-1185">Reference proteome</keyword>
<dbReference type="AlphaFoldDB" id="A0AAD8AXN4"/>
<reference evidence="2" key="1">
    <citation type="journal article" date="2023" name="PLoS Negl. Trop. Dis.">
        <title>A genome sequence for Biomphalaria pfeifferi, the major vector snail for the human-infecting parasite Schistosoma mansoni.</title>
        <authorList>
            <person name="Bu L."/>
            <person name="Lu L."/>
            <person name="Laidemitt M.R."/>
            <person name="Zhang S.M."/>
            <person name="Mutuku M."/>
            <person name="Mkoji G."/>
            <person name="Steinauer M."/>
            <person name="Loker E.S."/>
        </authorList>
    </citation>
    <scope>NUCLEOTIDE SEQUENCE</scope>
    <source>
        <strain evidence="2">KasaAsao</strain>
    </source>
</reference>
<feature type="region of interest" description="Disordered" evidence="1">
    <location>
        <begin position="85"/>
        <end position="105"/>
    </location>
</feature>
<dbReference type="EMBL" id="JASAOG010000200">
    <property type="protein sequence ID" value="KAK0044308.1"/>
    <property type="molecule type" value="Genomic_DNA"/>
</dbReference>
<gene>
    <name evidence="2" type="ORF">Bpfe_026219</name>
</gene>
<name>A0AAD8AXN4_BIOPF</name>
<reference evidence="2" key="2">
    <citation type="submission" date="2023-04" db="EMBL/GenBank/DDBJ databases">
        <authorList>
            <person name="Bu L."/>
            <person name="Lu L."/>
            <person name="Laidemitt M.R."/>
            <person name="Zhang S.M."/>
            <person name="Mutuku M."/>
            <person name="Mkoji G."/>
            <person name="Steinauer M."/>
            <person name="Loker E.S."/>
        </authorList>
    </citation>
    <scope>NUCLEOTIDE SEQUENCE</scope>
    <source>
        <strain evidence="2">KasaAsao</strain>
        <tissue evidence="2">Whole Snail</tissue>
    </source>
</reference>
<comment type="caution">
    <text evidence="2">The sequence shown here is derived from an EMBL/GenBank/DDBJ whole genome shotgun (WGS) entry which is preliminary data.</text>
</comment>
<proteinExistence type="predicted"/>
<dbReference type="Proteomes" id="UP001233172">
    <property type="component" value="Unassembled WGS sequence"/>
</dbReference>
<organism evidence="2 3">
    <name type="scientific">Biomphalaria pfeifferi</name>
    <name type="common">Bloodfluke planorb</name>
    <name type="synonym">Freshwater snail</name>
    <dbReference type="NCBI Taxonomy" id="112525"/>
    <lineage>
        <taxon>Eukaryota</taxon>
        <taxon>Metazoa</taxon>
        <taxon>Spiralia</taxon>
        <taxon>Lophotrochozoa</taxon>
        <taxon>Mollusca</taxon>
        <taxon>Gastropoda</taxon>
        <taxon>Heterobranchia</taxon>
        <taxon>Euthyneura</taxon>
        <taxon>Panpulmonata</taxon>
        <taxon>Hygrophila</taxon>
        <taxon>Lymnaeoidea</taxon>
        <taxon>Planorbidae</taxon>
        <taxon>Biomphalaria</taxon>
    </lineage>
</organism>
<accession>A0AAD8AXN4</accession>
<evidence type="ECO:0000313" key="3">
    <source>
        <dbReference type="Proteomes" id="UP001233172"/>
    </source>
</evidence>
<evidence type="ECO:0000256" key="1">
    <source>
        <dbReference type="SAM" id="MobiDB-lite"/>
    </source>
</evidence>
<evidence type="ECO:0000313" key="2">
    <source>
        <dbReference type="EMBL" id="KAK0044308.1"/>
    </source>
</evidence>